<name>A0A1F4Q3T2_UNCSA</name>
<dbReference type="SUPFAM" id="SSF56925">
    <property type="entry name" value="OMPA-like"/>
    <property type="match status" value="1"/>
</dbReference>
<dbReference type="PROSITE" id="PS51272">
    <property type="entry name" value="SLH"/>
    <property type="match status" value="1"/>
</dbReference>
<dbReference type="Pfam" id="PF00395">
    <property type="entry name" value="SLH"/>
    <property type="match status" value="1"/>
</dbReference>
<dbReference type="Proteomes" id="UP000178724">
    <property type="component" value="Unassembled WGS sequence"/>
</dbReference>
<evidence type="ECO:0000313" key="4">
    <source>
        <dbReference type="Proteomes" id="UP000178724"/>
    </source>
</evidence>
<proteinExistence type="predicted"/>
<feature type="chain" id="PRO_5009513517" description="SLH domain-containing protein" evidence="1">
    <location>
        <begin position="20"/>
        <end position="465"/>
    </location>
</feature>
<gene>
    <name evidence="3" type="ORF">A2625_03175</name>
</gene>
<evidence type="ECO:0000259" key="2">
    <source>
        <dbReference type="PROSITE" id="PS51272"/>
    </source>
</evidence>
<dbReference type="PANTHER" id="PTHR43308">
    <property type="entry name" value="OUTER MEMBRANE PROTEIN ALPHA-RELATED"/>
    <property type="match status" value="1"/>
</dbReference>
<feature type="signal peptide" evidence="1">
    <location>
        <begin position="1"/>
        <end position="19"/>
    </location>
</feature>
<dbReference type="EMBL" id="METM01000007">
    <property type="protein sequence ID" value="OGB90530.1"/>
    <property type="molecule type" value="Genomic_DNA"/>
</dbReference>
<keyword evidence="1" id="KW-0732">Signal</keyword>
<reference evidence="3 4" key="1">
    <citation type="journal article" date="2016" name="Nat. Commun.">
        <title>Thousands of microbial genomes shed light on interconnected biogeochemical processes in an aquifer system.</title>
        <authorList>
            <person name="Anantharaman K."/>
            <person name="Brown C.T."/>
            <person name="Hug L.A."/>
            <person name="Sharon I."/>
            <person name="Castelle C.J."/>
            <person name="Probst A.J."/>
            <person name="Thomas B.C."/>
            <person name="Singh A."/>
            <person name="Wilkins M.J."/>
            <person name="Karaoz U."/>
            <person name="Brodie E.L."/>
            <person name="Williams K.H."/>
            <person name="Hubbard S.S."/>
            <person name="Banfield J.F."/>
        </authorList>
    </citation>
    <scope>NUCLEOTIDE SEQUENCE [LARGE SCALE GENOMIC DNA]</scope>
</reference>
<sequence>MKKALLLFIAYCLLLTAVAAQEIKLNDVPDDHWAASAVYDLVKLGVTKGYPDGTFRGGKPITRYETAIFLSKLSKAIGGDDLKAEIAALRNQLVEIKNAPKKEFDLAGRYKGDWREGNVLAAPNPGGEKAGAANYRLILTAKKELAENADMKINLDTMDFGYFSDGTAYFPGQGQLASELLDIESNLKLDAVNLKLTYGPGPKQHFADPTNAFPSEVGVVYMRPKSGIEAAAKLFGADVSGAYYSVQGQTLDTSGRINNGWLTGTIGYTLEKFLLLNTLRVALTGDYVSQGSFSTTDRSVKAKFELSAPLGDKAEASTTVAVGKKPSQMMVKGAFSLKDPLETGTVVTVRAAKIGSEYIDARFYGEQIELAGFDSFSRPLENGTVNLGAELSQSVSDRTRLFGRGDVRLSGDYKYQGDKARLTAQGGIEYSLAPNVNFDAAYRVHQDKATGDTSDLAAVGLMYKF</sequence>
<dbReference type="Gene3D" id="2.40.160.20">
    <property type="match status" value="1"/>
</dbReference>
<feature type="domain" description="SLH" evidence="2">
    <location>
        <begin position="21"/>
        <end position="84"/>
    </location>
</feature>
<evidence type="ECO:0000313" key="3">
    <source>
        <dbReference type="EMBL" id="OGB90530.1"/>
    </source>
</evidence>
<protein>
    <recommendedName>
        <fullName evidence="2">SLH domain-containing protein</fullName>
    </recommendedName>
</protein>
<evidence type="ECO:0000256" key="1">
    <source>
        <dbReference type="SAM" id="SignalP"/>
    </source>
</evidence>
<dbReference type="AlphaFoldDB" id="A0A1F4Q3T2"/>
<dbReference type="InterPro" id="IPR001119">
    <property type="entry name" value="SLH_dom"/>
</dbReference>
<dbReference type="InterPro" id="IPR051465">
    <property type="entry name" value="Cell_Envelope_Struct_Comp"/>
</dbReference>
<organism evidence="3 4">
    <name type="scientific">candidate division WOR-1 bacterium RIFCSPHIGHO2_01_FULL_53_15</name>
    <dbReference type="NCBI Taxonomy" id="1802564"/>
    <lineage>
        <taxon>Bacteria</taxon>
        <taxon>Bacillati</taxon>
        <taxon>Saganbacteria</taxon>
    </lineage>
</organism>
<accession>A0A1F4Q3T2</accession>
<dbReference type="InterPro" id="IPR011250">
    <property type="entry name" value="OMP/PagP_B-barrel"/>
</dbReference>
<comment type="caution">
    <text evidence="3">The sequence shown here is derived from an EMBL/GenBank/DDBJ whole genome shotgun (WGS) entry which is preliminary data.</text>
</comment>